<dbReference type="Gene3D" id="1.10.10.10">
    <property type="entry name" value="Winged helix-like DNA-binding domain superfamily/Winged helix DNA-binding domain"/>
    <property type="match status" value="1"/>
</dbReference>
<dbReference type="GO" id="GO:0003677">
    <property type="term" value="F:DNA binding"/>
    <property type="evidence" value="ECO:0007669"/>
    <property type="project" value="UniProtKB-KW"/>
</dbReference>
<dbReference type="InterPro" id="IPR036693">
    <property type="entry name" value="TF_LuxR_autoind-bd_dom_sf"/>
</dbReference>
<dbReference type="CDD" id="cd06170">
    <property type="entry name" value="LuxR_C_like"/>
    <property type="match status" value="1"/>
</dbReference>
<accession>A0A6M7WJB1</accession>
<protein>
    <submittedName>
        <fullName evidence="5">LuxR family transcriptional regulator</fullName>
    </submittedName>
</protein>
<dbReference type="PRINTS" id="PR00038">
    <property type="entry name" value="HTHLUXR"/>
</dbReference>
<evidence type="ECO:0000259" key="4">
    <source>
        <dbReference type="PROSITE" id="PS50043"/>
    </source>
</evidence>
<dbReference type="PANTHER" id="PTHR44688">
    <property type="entry name" value="DNA-BINDING TRANSCRIPTIONAL ACTIVATOR DEVR_DOSR"/>
    <property type="match status" value="1"/>
</dbReference>
<dbReference type="InterPro" id="IPR000792">
    <property type="entry name" value="Tscrpt_reg_LuxR_C"/>
</dbReference>
<keyword evidence="3" id="KW-0804">Transcription</keyword>
<dbReference type="Pfam" id="PF00196">
    <property type="entry name" value="GerE"/>
    <property type="match status" value="1"/>
</dbReference>
<gene>
    <name evidence="5" type="ORF">EB235_14570</name>
</gene>
<evidence type="ECO:0000313" key="6">
    <source>
        <dbReference type="Proteomes" id="UP000503017"/>
    </source>
</evidence>
<dbReference type="AlphaFoldDB" id="A0A6M7WJB1"/>
<dbReference type="SUPFAM" id="SSF75516">
    <property type="entry name" value="Pheromone-binding domain of LuxR-like quorum-sensing transcription factors"/>
    <property type="match status" value="1"/>
</dbReference>
<evidence type="ECO:0000313" key="5">
    <source>
        <dbReference type="EMBL" id="QKD02572.1"/>
    </source>
</evidence>
<evidence type="ECO:0000256" key="3">
    <source>
        <dbReference type="ARBA" id="ARBA00023163"/>
    </source>
</evidence>
<dbReference type="PROSITE" id="PS50043">
    <property type="entry name" value="HTH_LUXR_2"/>
    <property type="match status" value="1"/>
</dbReference>
<evidence type="ECO:0000256" key="1">
    <source>
        <dbReference type="ARBA" id="ARBA00023015"/>
    </source>
</evidence>
<dbReference type="Gene3D" id="3.30.450.80">
    <property type="entry name" value="Transcription factor LuxR-like, autoinducer-binding domain"/>
    <property type="match status" value="1"/>
</dbReference>
<dbReference type="SMART" id="SM00421">
    <property type="entry name" value="HTH_LUXR"/>
    <property type="match status" value="1"/>
</dbReference>
<dbReference type="EMBL" id="CP033367">
    <property type="protein sequence ID" value="QKD02572.1"/>
    <property type="molecule type" value="Genomic_DNA"/>
</dbReference>
<sequence length="239" mass="25827">MRTAAGQDFLEFCAATSDVSKVIECFIDAIGVFGFTASAGGAWAGAGGSRSYRFYFNDWPKDWFESYMAKGYMEIDPMILEARRRMTPFLWTEMGDARTFTVEGAAVIAAGKAYGWGEVMGIPIHGPSSYQGLVSVAALKPVTMNAVERAMIRSMALAVHDKAYEAVGFGFSNRSPILLTPREADCMRWVAAGKTDAEIAIILGIASATVHYHIENVKKKAGTRSRSEAVALLVLAGTV</sequence>
<dbReference type="InterPro" id="IPR016032">
    <property type="entry name" value="Sig_transdc_resp-reg_C-effctor"/>
</dbReference>
<keyword evidence="1" id="KW-0805">Transcription regulation</keyword>
<dbReference type="GO" id="GO:0006355">
    <property type="term" value="P:regulation of DNA-templated transcription"/>
    <property type="evidence" value="ECO:0007669"/>
    <property type="project" value="InterPro"/>
</dbReference>
<dbReference type="RefSeq" id="WP_027030320.1">
    <property type="nucleotide sequence ID" value="NZ_CP033367.1"/>
</dbReference>
<proteinExistence type="predicted"/>
<keyword evidence="2" id="KW-0238">DNA-binding</keyword>
<dbReference type="InterPro" id="IPR005143">
    <property type="entry name" value="TF_LuxR_autoind-bd_dom"/>
</dbReference>
<organism evidence="5 6">
    <name type="scientific">Mesorhizobium loti R88b</name>
    <dbReference type="NCBI Taxonomy" id="935548"/>
    <lineage>
        <taxon>Bacteria</taxon>
        <taxon>Pseudomonadati</taxon>
        <taxon>Pseudomonadota</taxon>
        <taxon>Alphaproteobacteria</taxon>
        <taxon>Hyphomicrobiales</taxon>
        <taxon>Phyllobacteriaceae</taxon>
        <taxon>Mesorhizobium</taxon>
    </lineage>
</organism>
<reference evidence="5 6" key="1">
    <citation type="submission" date="2018-10" db="EMBL/GenBank/DDBJ databases">
        <authorList>
            <person name="Perry B.J."/>
            <person name="Sullivan J.T."/>
            <person name="Murphy R.J.T."/>
            <person name="Ramsay J.P."/>
            <person name="Ronson C.W."/>
        </authorList>
    </citation>
    <scope>NUCLEOTIDE SEQUENCE [LARGE SCALE GENOMIC DNA]</scope>
    <source>
        <strain evidence="5 6">R88b</strain>
    </source>
</reference>
<dbReference type="Pfam" id="PF03472">
    <property type="entry name" value="Autoind_bind"/>
    <property type="match status" value="1"/>
</dbReference>
<feature type="domain" description="HTH luxR-type" evidence="4">
    <location>
        <begin position="172"/>
        <end position="237"/>
    </location>
</feature>
<name>A0A6M7WJB1_RHILI</name>
<dbReference type="PANTHER" id="PTHR44688:SF16">
    <property type="entry name" value="DNA-BINDING TRANSCRIPTIONAL ACTIVATOR DEVR_DOSR"/>
    <property type="match status" value="1"/>
</dbReference>
<dbReference type="SUPFAM" id="SSF46894">
    <property type="entry name" value="C-terminal effector domain of the bipartite response regulators"/>
    <property type="match status" value="1"/>
</dbReference>
<dbReference type="Proteomes" id="UP000503017">
    <property type="component" value="Chromosome"/>
</dbReference>
<dbReference type="InterPro" id="IPR036388">
    <property type="entry name" value="WH-like_DNA-bd_sf"/>
</dbReference>
<evidence type="ECO:0000256" key="2">
    <source>
        <dbReference type="ARBA" id="ARBA00023125"/>
    </source>
</evidence>